<dbReference type="Pfam" id="PF12327">
    <property type="entry name" value="FtsZ_C"/>
    <property type="match status" value="1"/>
</dbReference>
<evidence type="ECO:0000313" key="10">
    <source>
        <dbReference type="EMBL" id="MEK0082574.1"/>
    </source>
</evidence>
<reference evidence="10 11" key="1">
    <citation type="submission" date="2024-01" db="EMBL/GenBank/DDBJ databases">
        <title>Multi-omics insights into the function and evolution of sodium benzoate biodegradation pathways in Benzoatithermus flavus gen. nov., sp. nov. from hot spring.</title>
        <authorList>
            <person name="Hu C.-J."/>
            <person name="Li W.-J."/>
        </authorList>
    </citation>
    <scope>NUCLEOTIDE SEQUENCE [LARGE SCALE GENOMIC DNA]</scope>
    <source>
        <strain evidence="10 11">SYSU G07066</strain>
    </source>
</reference>
<gene>
    <name evidence="4 10" type="primary">ftsZ</name>
    <name evidence="10" type="ORF">U1T56_05390</name>
</gene>
<keyword evidence="2 4" id="KW-0547">Nucleotide-binding</keyword>
<dbReference type="InterPro" id="IPR036525">
    <property type="entry name" value="Tubulin/FtsZ_GTPase_sf"/>
</dbReference>
<feature type="binding site" evidence="4">
    <location>
        <begin position="24"/>
        <end position="28"/>
    </location>
    <ligand>
        <name>GTP</name>
        <dbReference type="ChEBI" id="CHEBI:37565"/>
    </ligand>
</feature>
<feature type="binding site" evidence="4">
    <location>
        <begin position="111"/>
        <end position="113"/>
    </location>
    <ligand>
        <name>GTP</name>
        <dbReference type="ChEBI" id="CHEBI:37565"/>
    </ligand>
</feature>
<dbReference type="InterPro" id="IPR008280">
    <property type="entry name" value="Tub_FtsZ_C"/>
</dbReference>
<keyword evidence="3 4" id="KW-0342">GTP-binding</keyword>
<accession>A0ABU8XQC7</accession>
<dbReference type="SUPFAM" id="SSF55307">
    <property type="entry name" value="Tubulin C-terminal domain-like"/>
    <property type="match status" value="1"/>
</dbReference>
<proteinExistence type="inferred from homology"/>
<feature type="binding site" evidence="4">
    <location>
        <position position="146"/>
    </location>
    <ligand>
        <name>GTP</name>
        <dbReference type="ChEBI" id="CHEBI:37565"/>
    </ligand>
</feature>
<dbReference type="PANTHER" id="PTHR30314">
    <property type="entry name" value="CELL DIVISION PROTEIN FTSZ-RELATED"/>
    <property type="match status" value="1"/>
</dbReference>
<dbReference type="InterPro" id="IPR020805">
    <property type="entry name" value="Cell_div_FtsZ_CS"/>
</dbReference>
<comment type="similarity">
    <text evidence="1 4 6">Belongs to the FtsZ family.</text>
</comment>
<name>A0ABU8XQC7_9PROT</name>
<dbReference type="NCBIfam" id="TIGR00065">
    <property type="entry name" value="ftsZ"/>
    <property type="match status" value="1"/>
</dbReference>
<comment type="function">
    <text evidence="4 6">Essential cell division protein that forms a contractile ring structure (Z ring) at the future cell division site. The regulation of the ring assembly controls the timing and the location of cell division. One of the functions of the FtsZ ring is to recruit other cell division proteins to the septum to produce a new cell wall between the dividing cells. Binds GTP and shows GTPase activity.</text>
</comment>
<comment type="caution">
    <text evidence="10">The sequence shown here is derived from an EMBL/GenBank/DDBJ whole genome shotgun (WGS) entry which is preliminary data.</text>
</comment>
<dbReference type="CDD" id="cd02201">
    <property type="entry name" value="FtsZ_type1"/>
    <property type="match status" value="1"/>
</dbReference>
<comment type="subcellular location">
    <subcellularLocation>
        <location evidence="4">Cytoplasm</location>
    </subcellularLocation>
    <text evidence="4">Assembles at midcell at the inner surface of the cytoplasmic membrane.</text>
</comment>
<dbReference type="Gene3D" id="3.30.1330.20">
    <property type="entry name" value="Tubulin/FtsZ, C-terminal domain"/>
    <property type="match status" value="1"/>
</dbReference>
<feature type="region of interest" description="Disordered" evidence="7">
    <location>
        <begin position="453"/>
        <end position="489"/>
    </location>
</feature>
<sequence>MTINLSLPVTHELKPKITVVGVGGAGGNAVNNMITSHLEGVEFVACNTDAQALANCLTDRKIQLGHTVTHGLGAGARPEVGRASAEEALDEILDQLSGSHMVFITAGMGGGTGTGAAPVIARAVREQGILTVAVVTKPFHFEGAHRMRLAEAGLAELQQYVDTLIVIPNQNLFRLANERTTFAEAFRLADQVLHMGVRGVTDLMVMPGLINLDFADIRTVMSEMGKAMMGTGEAEGERRAIEAAEAAISNPLLDDVSMKGARGVLINITGGLDMTLYEVDAAANRIREEVDPNANIIFGSTFDDSMQGRMRVSVVATGIDLPQERPAVAQASVAEPQPEPARATAGPFRFQPQRVQAVPFPGAAKAPVRRPGEVSPAVHLRAAAAPEQPRPELAEAAAAFTPAPAQEAAAPAAEAMDAAPAPAADVSYRSAARNEERPLNLFDRVKEFAFARSGGGAADRGGERQAPRLSDRPFRPVASGPAPLSGALDEIGDIPSFLRRERVEG</sequence>
<evidence type="ECO:0000256" key="3">
    <source>
        <dbReference type="ARBA" id="ARBA00023134"/>
    </source>
</evidence>
<dbReference type="HAMAP" id="MF_00909">
    <property type="entry name" value="FtsZ"/>
    <property type="match status" value="1"/>
</dbReference>
<dbReference type="GO" id="GO:0051301">
    <property type="term" value="P:cell division"/>
    <property type="evidence" value="ECO:0007669"/>
    <property type="project" value="UniProtKB-KW"/>
</dbReference>
<dbReference type="RefSeq" id="WP_418158427.1">
    <property type="nucleotide sequence ID" value="NZ_JBBLZC010000004.1"/>
</dbReference>
<dbReference type="InterPro" id="IPR003008">
    <property type="entry name" value="Tubulin_FtsZ_GTPase"/>
</dbReference>
<evidence type="ECO:0000256" key="4">
    <source>
        <dbReference type="HAMAP-Rule" id="MF_00909"/>
    </source>
</evidence>
<organism evidence="10 11">
    <name type="scientific">Benzoatithermus flavus</name>
    <dbReference type="NCBI Taxonomy" id="3108223"/>
    <lineage>
        <taxon>Bacteria</taxon>
        <taxon>Pseudomonadati</taxon>
        <taxon>Pseudomonadota</taxon>
        <taxon>Alphaproteobacteria</taxon>
        <taxon>Geminicoccales</taxon>
        <taxon>Geminicoccaceae</taxon>
        <taxon>Benzoatithermus</taxon>
    </lineage>
</organism>
<evidence type="ECO:0000256" key="2">
    <source>
        <dbReference type="ARBA" id="ARBA00022741"/>
    </source>
</evidence>
<protein>
    <recommendedName>
        <fullName evidence="4 5">Cell division protein FtsZ</fullName>
    </recommendedName>
</protein>
<evidence type="ECO:0000259" key="9">
    <source>
        <dbReference type="SMART" id="SM00865"/>
    </source>
</evidence>
<feature type="domain" description="Tubulin/FtsZ GTPase" evidence="8">
    <location>
        <begin position="16"/>
        <end position="208"/>
    </location>
</feature>
<comment type="subunit">
    <text evidence="4">Homodimer. Polymerizes to form a dynamic ring structure in a strictly GTP-dependent manner. Interacts directly with several other division proteins.</text>
</comment>
<evidence type="ECO:0000256" key="7">
    <source>
        <dbReference type="SAM" id="MobiDB-lite"/>
    </source>
</evidence>
<evidence type="ECO:0000256" key="1">
    <source>
        <dbReference type="ARBA" id="ARBA00009690"/>
    </source>
</evidence>
<evidence type="ECO:0000256" key="6">
    <source>
        <dbReference type="RuleBase" id="RU000631"/>
    </source>
</evidence>
<dbReference type="SUPFAM" id="SSF52490">
    <property type="entry name" value="Tubulin nucleotide-binding domain-like"/>
    <property type="match status" value="1"/>
</dbReference>
<keyword evidence="4" id="KW-0963">Cytoplasm</keyword>
<dbReference type="PRINTS" id="PR00423">
    <property type="entry name" value="CELLDVISFTSZ"/>
</dbReference>
<dbReference type="InterPro" id="IPR024757">
    <property type="entry name" value="FtsZ_C"/>
</dbReference>
<dbReference type="InterPro" id="IPR000158">
    <property type="entry name" value="Cell_div_FtsZ"/>
</dbReference>
<evidence type="ECO:0000313" key="11">
    <source>
        <dbReference type="Proteomes" id="UP001375743"/>
    </source>
</evidence>
<feature type="binding site" evidence="4">
    <location>
        <position position="190"/>
    </location>
    <ligand>
        <name>GTP</name>
        <dbReference type="ChEBI" id="CHEBI:37565"/>
    </ligand>
</feature>
<feature type="compositionally biased region" description="Basic and acidic residues" evidence="7">
    <location>
        <begin position="460"/>
        <end position="474"/>
    </location>
</feature>
<dbReference type="SMART" id="SM00865">
    <property type="entry name" value="Tubulin_C"/>
    <property type="match status" value="1"/>
</dbReference>
<dbReference type="InterPro" id="IPR045061">
    <property type="entry name" value="FtsZ/CetZ"/>
</dbReference>
<keyword evidence="11" id="KW-1185">Reference proteome</keyword>
<evidence type="ECO:0000256" key="5">
    <source>
        <dbReference type="NCBIfam" id="TIGR00065"/>
    </source>
</evidence>
<dbReference type="InterPro" id="IPR037103">
    <property type="entry name" value="Tubulin/FtsZ-like_C"/>
</dbReference>
<dbReference type="PROSITE" id="PS01135">
    <property type="entry name" value="FTSZ_2"/>
    <property type="match status" value="1"/>
</dbReference>
<keyword evidence="4 6" id="KW-0131">Cell cycle</keyword>
<feature type="domain" description="Tubulin/FtsZ 2-layer sandwich" evidence="9">
    <location>
        <begin position="210"/>
        <end position="328"/>
    </location>
</feature>
<dbReference type="Proteomes" id="UP001375743">
    <property type="component" value="Unassembled WGS sequence"/>
</dbReference>
<dbReference type="SMART" id="SM00864">
    <property type="entry name" value="Tubulin"/>
    <property type="match status" value="1"/>
</dbReference>
<keyword evidence="4 6" id="KW-0717">Septation</keyword>
<dbReference type="Gene3D" id="3.40.50.1440">
    <property type="entry name" value="Tubulin/FtsZ, GTPase domain"/>
    <property type="match status" value="1"/>
</dbReference>
<dbReference type="PANTHER" id="PTHR30314:SF3">
    <property type="entry name" value="MITOCHONDRIAL DIVISION PROTEIN FSZA"/>
    <property type="match status" value="1"/>
</dbReference>
<feature type="binding site" evidence="4">
    <location>
        <position position="142"/>
    </location>
    <ligand>
        <name>GTP</name>
        <dbReference type="ChEBI" id="CHEBI:37565"/>
    </ligand>
</feature>
<dbReference type="EMBL" id="JBBLZC010000004">
    <property type="protein sequence ID" value="MEK0082574.1"/>
    <property type="molecule type" value="Genomic_DNA"/>
</dbReference>
<dbReference type="Pfam" id="PF00091">
    <property type="entry name" value="Tubulin"/>
    <property type="match status" value="1"/>
</dbReference>
<evidence type="ECO:0000259" key="8">
    <source>
        <dbReference type="SMART" id="SM00864"/>
    </source>
</evidence>
<dbReference type="PROSITE" id="PS01134">
    <property type="entry name" value="FTSZ_1"/>
    <property type="match status" value="1"/>
</dbReference>
<dbReference type="InterPro" id="IPR018316">
    <property type="entry name" value="Tubulin/FtsZ_2-layer-sand-dom"/>
</dbReference>
<keyword evidence="4 6" id="KW-0132">Cell division</keyword>